<name>A0A9D2IV88_9FIRM</name>
<accession>A0A9D2IV88</accession>
<dbReference type="InterPro" id="IPR002903">
    <property type="entry name" value="RsmH"/>
</dbReference>
<dbReference type="InterPro" id="IPR029063">
    <property type="entry name" value="SAM-dependent_MTases_sf"/>
</dbReference>
<dbReference type="GO" id="GO:0070475">
    <property type="term" value="P:rRNA base methylation"/>
    <property type="evidence" value="ECO:0007669"/>
    <property type="project" value="UniProtKB-UniRule"/>
</dbReference>
<feature type="binding site" evidence="6">
    <location>
        <position position="79"/>
    </location>
    <ligand>
        <name>S-adenosyl-L-methionine</name>
        <dbReference type="ChEBI" id="CHEBI:59789"/>
    </ligand>
</feature>
<comment type="function">
    <text evidence="6">Specifically methylates the N4 position of cytidine in position 1402 (C1402) of 16S rRNA.</text>
</comment>
<dbReference type="Pfam" id="PF01795">
    <property type="entry name" value="Methyltransf_5"/>
    <property type="match status" value="1"/>
</dbReference>
<keyword evidence="2 6" id="KW-0698">rRNA processing</keyword>
<evidence type="ECO:0000313" key="9">
    <source>
        <dbReference type="Proteomes" id="UP000824044"/>
    </source>
</evidence>
<dbReference type="HAMAP" id="MF_01007">
    <property type="entry name" value="16SrRNA_methyltr_H"/>
    <property type="match status" value="1"/>
</dbReference>
<organism evidence="8 9">
    <name type="scientific">Candidatus Gallimonas intestinigallinarum</name>
    <dbReference type="NCBI Taxonomy" id="2838604"/>
    <lineage>
        <taxon>Bacteria</taxon>
        <taxon>Bacillati</taxon>
        <taxon>Bacillota</taxon>
        <taxon>Clostridia</taxon>
        <taxon>Candidatus Gallimonas</taxon>
    </lineage>
</organism>
<dbReference type="GO" id="GO:0071424">
    <property type="term" value="F:rRNA (cytosine-N4-)-methyltransferase activity"/>
    <property type="evidence" value="ECO:0007669"/>
    <property type="project" value="UniProtKB-UniRule"/>
</dbReference>
<dbReference type="AlphaFoldDB" id="A0A9D2IV88"/>
<evidence type="ECO:0000256" key="7">
    <source>
        <dbReference type="SAM" id="MobiDB-lite"/>
    </source>
</evidence>
<dbReference type="NCBIfam" id="TIGR00006">
    <property type="entry name" value="16S rRNA (cytosine(1402)-N(4))-methyltransferase RsmH"/>
    <property type="match status" value="1"/>
</dbReference>
<reference evidence="8" key="1">
    <citation type="journal article" date="2021" name="PeerJ">
        <title>Extensive microbial diversity within the chicken gut microbiome revealed by metagenomics and culture.</title>
        <authorList>
            <person name="Gilroy R."/>
            <person name="Ravi A."/>
            <person name="Getino M."/>
            <person name="Pursley I."/>
            <person name="Horton D.L."/>
            <person name="Alikhan N.F."/>
            <person name="Baker D."/>
            <person name="Gharbi K."/>
            <person name="Hall N."/>
            <person name="Watson M."/>
            <person name="Adriaenssens E.M."/>
            <person name="Foster-Nyarko E."/>
            <person name="Jarju S."/>
            <person name="Secka A."/>
            <person name="Antonio M."/>
            <person name="Oren A."/>
            <person name="Chaudhuri R.R."/>
            <person name="La Ragione R."/>
            <person name="Hildebrand F."/>
            <person name="Pallen M.J."/>
        </authorList>
    </citation>
    <scope>NUCLEOTIDE SEQUENCE</scope>
    <source>
        <strain evidence="8">CHK33-5263</strain>
    </source>
</reference>
<dbReference type="Gene3D" id="1.10.150.170">
    <property type="entry name" value="Putative methyltransferase TM0872, insert domain"/>
    <property type="match status" value="1"/>
</dbReference>
<dbReference type="PANTHER" id="PTHR11265:SF0">
    <property type="entry name" value="12S RRNA N4-METHYLCYTIDINE METHYLTRANSFERASE"/>
    <property type="match status" value="1"/>
</dbReference>
<dbReference type="PIRSF" id="PIRSF004486">
    <property type="entry name" value="MraW"/>
    <property type="match status" value="1"/>
</dbReference>
<feature type="region of interest" description="Disordered" evidence="7">
    <location>
        <begin position="288"/>
        <end position="310"/>
    </location>
</feature>
<dbReference type="Proteomes" id="UP000824044">
    <property type="component" value="Unassembled WGS sequence"/>
</dbReference>
<evidence type="ECO:0000256" key="2">
    <source>
        <dbReference type="ARBA" id="ARBA00022552"/>
    </source>
</evidence>
<comment type="caution">
    <text evidence="8">The sequence shown here is derived from an EMBL/GenBank/DDBJ whole genome shotgun (WGS) entry which is preliminary data.</text>
</comment>
<dbReference type="EC" id="2.1.1.199" evidence="6"/>
<dbReference type="SUPFAM" id="SSF81799">
    <property type="entry name" value="Putative methyltransferase TM0872, insert domain"/>
    <property type="match status" value="1"/>
</dbReference>
<feature type="binding site" evidence="6">
    <location>
        <position position="52"/>
    </location>
    <ligand>
        <name>S-adenosyl-L-methionine</name>
        <dbReference type="ChEBI" id="CHEBI:59789"/>
    </ligand>
</feature>
<keyword evidence="6" id="KW-0963">Cytoplasm</keyword>
<keyword evidence="3 6" id="KW-0489">Methyltransferase</keyword>
<dbReference type="InterPro" id="IPR023397">
    <property type="entry name" value="SAM-dep_MeTrfase_MraW_recog"/>
</dbReference>
<feature type="binding site" evidence="6">
    <location>
        <begin position="33"/>
        <end position="35"/>
    </location>
    <ligand>
        <name>S-adenosyl-L-methionine</name>
        <dbReference type="ChEBI" id="CHEBI:59789"/>
    </ligand>
</feature>
<evidence type="ECO:0000256" key="6">
    <source>
        <dbReference type="HAMAP-Rule" id="MF_01007"/>
    </source>
</evidence>
<comment type="catalytic activity">
    <reaction evidence="6">
        <text>cytidine(1402) in 16S rRNA + S-adenosyl-L-methionine = N(4)-methylcytidine(1402) in 16S rRNA + S-adenosyl-L-homocysteine + H(+)</text>
        <dbReference type="Rhea" id="RHEA:42928"/>
        <dbReference type="Rhea" id="RHEA-COMP:10286"/>
        <dbReference type="Rhea" id="RHEA-COMP:10287"/>
        <dbReference type="ChEBI" id="CHEBI:15378"/>
        <dbReference type="ChEBI" id="CHEBI:57856"/>
        <dbReference type="ChEBI" id="CHEBI:59789"/>
        <dbReference type="ChEBI" id="CHEBI:74506"/>
        <dbReference type="ChEBI" id="CHEBI:82748"/>
        <dbReference type="EC" id="2.1.1.199"/>
    </reaction>
</comment>
<dbReference type="SUPFAM" id="SSF53335">
    <property type="entry name" value="S-adenosyl-L-methionine-dependent methyltransferases"/>
    <property type="match status" value="1"/>
</dbReference>
<feature type="binding site" evidence="6">
    <location>
        <position position="107"/>
    </location>
    <ligand>
        <name>S-adenosyl-L-methionine</name>
        <dbReference type="ChEBI" id="CHEBI:59789"/>
    </ligand>
</feature>
<keyword evidence="5 6" id="KW-0949">S-adenosyl-L-methionine</keyword>
<feature type="binding site" evidence="6">
    <location>
        <position position="100"/>
    </location>
    <ligand>
        <name>S-adenosyl-L-methionine</name>
        <dbReference type="ChEBI" id="CHEBI:59789"/>
    </ligand>
</feature>
<evidence type="ECO:0000256" key="5">
    <source>
        <dbReference type="ARBA" id="ARBA00022691"/>
    </source>
</evidence>
<dbReference type="PANTHER" id="PTHR11265">
    <property type="entry name" value="S-ADENOSYL-METHYLTRANSFERASE MRAW"/>
    <property type="match status" value="1"/>
</dbReference>
<sequence length="310" mass="34489">MSEYHRPIMVEEVLEGLNIRPGGIYFDGTAGGGGHSFAILASDPTVLLVATDKDEDAIREATERLSPYAGRFKLYRSDFKNYQEVFSDAGVGQIDGYLLDLGISSHQIDTSSRGFAYKSDDAPLDMRMDNRASLTAETVVNEYSEDALLRILRDYGEETFAPSIVRRIALERRQGRITTCGQLRAIIEESVPAKYRYNACARKTFQAIRIEVNGELEGLAECVQGLTRRLKPGGRGCILTFHSLEDRIVKNVFRSMSQGCTCPKSFPVCVCGKKKEAELVGSKPLVASEEEQRENSRSKSAKLRIVQKVE</sequence>
<comment type="subcellular location">
    <subcellularLocation>
        <location evidence="6">Cytoplasm</location>
    </subcellularLocation>
</comment>
<protein>
    <recommendedName>
        <fullName evidence="6">Ribosomal RNA small subunit methyltransferase H</fullName>
        <ecNumber evidence="6">2.1.1.199</ecNumber>
    </recommendedName>
    <alternativeName>
        <fullName evidence="6">16S rRNA m(4)C1402 methyltransferase</fullName>
    </alternativeName>
    <alternativeName>
        <fullName evidence="6">rRNA (cytosine-N(4)-)-methyltransferase RsmH</fullName>
    </alternativeName>
</protein>
<evidence type="ECO:0000256" key="3">
    <source>
        <dbReference type="ARBA" id="ARBA00022603"/>
    </source>
</evidence>
<comment type="similarity">
    <text evidence="1 6">Belongs to the methyltransferase superfamily. RsmH family.</text>
</comment>
<dbReference type="EMBL" id="DXBS01000023">
    <property type="protein sequence ID" value="HIZ24045.1"/>
    <property type="molecule type" value="Genomic_DNA"/>
</dbReference>
<evidence type="ECO:0000256" key="4">
    <source>
        <dbReference type="ARBA" id="ARBA00022679"/>
    </source>
</evidence>
<proteinExistence type="inferred from homology"/>
<evidence type="ECO:0000256" key="1">
    <source>
        <dbReference type="ARBA" id="ARBA00010396"/>
    </source>
</evidence>
<reference evidence="8" key="2">
    <citation type="submission" date="2021-04" db="EMBL/GenBank/DDBJ databases">
        <authorList>
            <person name="Gilroy R."/>
        </authorList>
    </citation>
    <scope>NUCLEOTIDE SEQUENCE</scope>
    <source>
        <strain evidence="8">CHK33-5263</strain>
    </source>
</reference>
<gene>
    <name evidence="6 8" type="primary">rsmH</name>
    <name evidence="8" type="ORF">H9812_01005</name>
</gene>
<dbReference type="Gene3D" id="3.40.50.150">
    <property type="entry name" value="Vaccinia Virus protein VP39"/>
    <property type="match status" value="1"/>
</dbReference>
<dbReference type="GO" id="GO:0005737">
    <property type="term" value="C:cytoplasm"/>
    <property type="evidence" value="ECO:0007669"/>
    <property type="project" value="UniProtKB-SubCell"/>
</dbReference>
<evidence type="ECO:0000313" key="8">
    <source>
        <dbReference type="EMBL" id="HIZ24045.1"/>
    </source>
</evidence>
<keyword evidence="4 6" id="KW-0808">Transferase</keyword>